<name>A0A913XVC8_EXADI</name>
<keyword evidence="2" id="KW-0472">Membrane</keyword>
<evidence type="ECO:0000313" key="4">
    <source>
        <dbReference type="Proteomes" id="UP000887567"/>
    </source>
</evidence>
<organism evidence="3 4">
    <name type="scientific">Exaiptasia diaphana</name>
    <name type="common">Tropical sea anemone</name>
    <name type="synonym">Aiptasia pulchella</name>
    <dbReference type="NCBI Taxonomy" id="2652724"/>
    <lineage>
        <taxon>Eukaryota</taxon>
        <taxon>Metazoa</taxon>
        <taxon>Cnidaria</taxon>
        <taxon>Anthozoa</taxon>
        <taxon>Hexacorallia</taxon>
        <taxon>Actiniaria</taxon>
        <taxon>Aiptasiidae</taxon>
        <taxon>Exaiptasia</taxon>
    </lineage>
</organism>
<dbReference type="RefSeq" id="XP_020910395.1">
    <property type="nucleotide sequence ID" value="XM_021054736.1"/>
</dbReference>
<keyword evidence="4" id="KW-1185">Reference proteome</keyword>
<evidence type="ECO:0000256" key="1">
    <source>
        <dbReference type="SAM" id="MobiDB-lite"/>
    </source>
</evidence>
<feature type="transmembrane region" description="Helical" evidence="2">
    <location>
        <begin position="24"/>
        <end position="47"/>
    </location>
</feature>
<feature type="region of interest" description="Disordered" evidence="1">
    <location>
        <begin position="56"/>
        <end position="155"/>
    </location>
</feature>
<sequence>MMQQCKQTSRSTDTLGLKSDKIDVALVIVIVCVIAVVLVGLVLILILNKKRKRKKKELKSEDVPSYEKQSQHPPERSGPLVTEENPYGEPIDAIPYQIKPKNQHNSSEEADLMRNEEKAASASDDDNTLYAHVLNSRSPKKSVNRFGKKKKAEGPAQVSLMPIYEEVPAKTKVTKA</sequence>
<proteinExistence type="predicted"/>
<protein>
    <submittedName>
        <fullName evidence="3">Uncharacterized protein</fullName>
    </submittedName>
</protein>
<feature type="compositionally biased region" description="Basic residues" evidence="1">
    <location>
        <begin position="138"/>
        <end position="151"/>
    </location>
</feature>
<dbReference type="EnsemblMetazoa" id="XM_021054736.1">
    <property type="protein sequence ID" value="XP_020910395.1"/>
    <property type="gene ID" value="LOC110248233"/>
</dbReference>
<keyword evidence="2" id="KW-0812">Transmembrane</keyword>
<dbReference type="AlphaFoldDB" id="A0A913XVC8"/>
<reference evidence="3" key="1">
    <citation type="submission" date="2022-11" db="UniProtKB">
        <authorList>
            <consortium name="EnsemblMetazoa"/>
        </authorList>
    </citation>
    <scope>IDENTIFICATION</scope>
</reference>
<dbReference type="KEGG" id="epa:110248233"/>
<accession>A0A913XVC8</accession>
<keyword evidence="2" id="KW-1133">Transmembrane helix</keyword>
<dbReference type="GeneID" id="110248233"/>
<evidence type="ECO:0000256" key="2">
    <source>
        <dbReference type="SAM" id="Phobius"/>
    </source>
</evidence>
<evidence type="ECO:0000313" key="3">
    <source>
        <dbReference type="EnsemblMetazoa" id="XP_020910395.1"/>
    </source>
</evidence>
<dbReference type="Proteomes" id="UP000887567">
    <property type="component" value="Unplaced"/>
</dbReference>